<evidence type="ECO:0000313" key="2">
    <source>
        <dbReference type="Proteomes" id="UP000268857"/>
    </source>
</evidence>
<comment type="caution">
    <text evidence="1">The sequence shown here is derived from an EMBL/GenBank/DDBJ whole genome shotgun (WGS) entry which is preliminary data.</text>
</comment>
<dbReference type="Proteomes" id="UP000268857">
    <property type="component" value="Unassembled WGS sequence"/>
</dbReference>
<protein>
    <submittedName>
        <fullName evidence="1">Uncharacterized protein</fullName>
    </submittedName>
</protein>
<dbReference type="AlphaFoldDB" id="A0A3S1ABZ7"/>
<name>A0A3S1ABZ7_CHLFR</name>
<organism evidence="1 2">
    <name type="scientific">Chlorogloeopsis fritschii PCC 6912</name>
    <dbReference type="NCBI Taxonomy" id="211165"/>
    <lineage>
        <taxon>Bacteria</taxon>
        <taxon>Bacillati</taxon>
        <taxon>Cyanobacteriota</taxon>
        <taxon>Cyanophyceae</taxon>
        <taxon>Nostocales</taxon>
        <taxon>Chlorogloeopsidaceae</taxon>
        <taxon>Chlorogloeopsis</taxon>
    </lineage>
</organism>
<sequence length="126" mass="14975">MLSKIFQLDKYKYGLQLRITSEGNIRLNEFLPSGIKSHGTIAHITGIHYETYANQNIRIFDWEYYDTSKNRDPNLDKQIKIHLAKCNLEVINFLAYYRSFEINEDVGEVRKMGKNKRRKIKAKYIK</sequence>
<proteinExistence type="predicted"/>
<accession>A0A3S1ABZ7</accession>
<evidence type="ECO:0000313" key="1">
    <source>
        <dbReference type="EMBL" id="RUR75319.1"/>
    </source>
</evidence>
<dbReference type="RefSeq" id="WP_016876697.1">
    <property type="nucleotide sequence ID" value="NZ_AJLN01000149.1"/>
</dbReference>
<gene>
    <name evidence="1" type="ORF">PCC6912_48560</name>
</gene>
<keyword evidence="2" id="KW-1185">Reference proteome</keyword>
<reference evidence="1 2" key="1">
    <citation type="journal article" date="2019" name="Genome Biol. Evol.">
        <title>Day and night: Metabolic profiles and evolutionary relationships of six axenic non-marine cyanobacteria.</title>
        <authorList>
            <person name="Will S.E."/>
            <person name="Henke P."/>
            <person name="Boedeker C."/>
            <person name="Huang S."/>
            <person name="Brinkmann H."/>
            <person name="Rohde M."/>
            <person name="Jarek M."/>
            <person name="Friedl T."/>
            <person name="Seufert S."/>
            <person name="Schumacher M."/>
            <person name="Overmann J."/>
            <person name="Neumann-Schaal M."/>
            <person name="Petersen J."/>
        </authorList>
    </citation>
    <scope>NUCLEOTIDE SEQUENCE [LARGE SCALE GENOMIC DNA]</scope>
    <source>
        <strain evidence="1 2">PCC 6912</strain>
    </source>
</reference>
<dbReference type="EMBL" id="RSCJ01000025">
    <property type="protein sequence ID" value="RUR75319.1"/>
    <property type="molecule type" value="Genomic_DNA"/>
</dbReference>